<keyword evidence="3" id="KW-1185">Reference proteome</keyword>
<organism evidence="2 3">
    <name type="scientific">Amylocarpus encephaloides</name>
    <dbReference type="NCBI Taxonomy" id="45428"/>
    <lineage>
        <taxon>Eukaryota</taxon>
        <taxon>Fungi</taxon>
        <taxon>Dikarya</taxon>
        <taxon>Ascomycota</taxon>
        <taxon>Pezizomycotina</taxon>
        <taxon>Leotiomycetes</taxon>
        <taxon>Helotiales</taxon>
        <taxon>Helotiales incertae sedis</taxon>
        <taxon>Amylocarpus</taxon>
    </lineage>
</organism>
<protein>
    <submittedName>
        <fullName evidence="2">Uncharacterized protein</fullName>
    </submittedName>
</protein>
<dbReference type="OrthoDB" id="73168at2759"/>
<sequence length="119" mass="13665">MLVRSERLGEDIANGLAKASLEVKRDMEVVTSEAKGISEGWEETIVLCALNMIDNDELTKRLADIEGRREGEKAWWNNRRQTIMDRLLMELEEGYFDDLLAHPTPRQSPISRGKQHGRK</sequence>
<dbReference type="Proteomes" id="UP000824998">
    <property type="component" value="Unassembled WGS sequence"/>
</dbReference>
<dbReference type="AlphaFoldDB" id="A0A9P7YLV2"/>
<reference evidence="2" key="1">
    <citation type="journal article" date="2021" name="IMA Fungus">
        <title>Genomic characterization of three marine fungi, including Emericellopsis atlantica sp. nov. with signatures of a generalist lifestyle and marine biomass degradation.</title>
        <authorList>
            <person name="Hagestad O.C."/>
            <person name="Hou L."/>
            <person name="Andersen J.H."/>
            <person name="Hansen E.H."/>
            <person name="Altermark B."/>
            <person name="Li C."/>
            <person name="Kuhnert E."/>
            <person name="Cox R.J."/>
            <person name="Crous P.W."/>
            <person name="Spatafora J.W."/>
            <person name="Lail K."/>
            <person name="Amirebrahimi M."/>
            <person name="Lipzen A."/>
            <person name="Pangilinan J."/>
            <person name="Andreopoulos W."/>
            <person name="Hayes R.D."/>
            <person name="Ng V."/>
            <person name="Grigoriev I.V."/>
            <person name="Jackson S.A."/>
            <person name="Sutton T.D.S."/>
            <person name="Dobson A.D.W."/>
            <person name="Rama T."/>
        </authorList>
    </citation>
    <scope>NUCLEOTIDE SEQUENCE</scope>
    <source>
        <strain evidence="2">TRa018bII</strain>
    </source>
</reference>
<feature type="region of interest" description="Disordered" evidence="1">
    <location>
        <begin position="100"/>
        <end position="119"/>
    </location>
</feature>
<dbReference type="GO" id="GO:0031204">
    <property type="term" value="P:post-translational protein targeting to membrane, translocation"/>
    <property type="evidence" value="ECO:0007669"/>
    <property type="project" value="InterPro"/>
</dbReference>
<proteinExistence type="predicted"/>
<evidence type="ECO:0000313" key="2">
    <source>
        <dbReference type="EMBL" id="KAG9235577.1"/>
    </source>
</evidence>
<accession>A0A9P7YLV2</accession>
<dbReference type="InterPro" id="IPR018624">
    <property type="entry name" value="Sec66"/>
</dbReference>
<dbReference type="GO" id="GO:0031207">
    <property type="term" value="C:Sec62/Sec63 complex"/>
    <property type="evidence" value="ECO:0007669"/>
    <property type="project" value="InterPro"/>
</dbReference>
<dbReference type="Pfam" id="PF09802">
    <property type="entry name" value="Sec66"/>
    <property type="match status" value="1"/>
</dbReference>
<evidence type="ECO:0000256" key="1">
    <source>
        <dbReference type="SAM" id="MobiDB-lite"/>
    </source>
</evidence>
<comment type="caution">
    <text evidence="2">The sequence shown here is derived from an EMBL/GenBank/DDBJ whole genome shotgun (WGS) entry which is preliminary data.</text>
</comment>
<dbReference type="EMBL" id="MU251429">
    <property type="protein sequence ID" value="KAG9235577.1"/>
    <property type="molecule type" value="Genomic_DNA"/>
</dbReference>
<gene>
    <name evidence="2" type="ORF">BJ875DRAFT_458811</name>
</gene>
<evidence type="ECO:0000313" key="3">
    <source>
        <dbReference type="Proteomes" id="UP000824998"/>
    </source>
</evidence>
<name>A0A9P7YLV2_9HELO</name>